<reference evidence="1 2" key="1">
    <citation type="journal article" date="2022" name="bioRxiv">
        <title>The genome of the oomycete Peronosclerospora sorghi, a cosmopolitan pathogen of maize and sorghum, is inflated with dispersed pseudogenes.</title>
        <authorList>
            <person name="Fletcher K."/>
            <person name="Martin F."/>
            <person name="Isakeit T."/>
            <person name="Cavanaugh K."/>
            <person name="Magill C."/>
            <person name="Michelmore R."/>
        </authorList>
    </citation>
    <scope>NUCLEOTIDE SEQUENCE [LARGE SCALE GENOMIC DNA]</scope>
    <source>
        <strain evidence="1">P6</strain>
    </source>
</reference>
<gene>
    <name evidence="1" type="ORF">PsorP6_001294</name>
</gene>
<evidence type="ECO:0000313" key="1">
    <source>
        <dbReference type="EMBL" id="KAI9921907.1"/>
    </source>
</evidence>
<dbReference type="Proteomes" id="UP001163321">
    <property type="component" value="Chromosome 1"/>
</dbReference>
<accession>A0ACC0WT16</accession>
<proteinExistence type="predicted"/>
<keyword evidence="2" id="KW-1185">Reference proteome</keyword>
<evidence type="ECO:0000313" key="2">
    <source>
        <dbReference type="Proteomes" id="UP001163321"/>
    </source>
</evidence>
<sequence length="107" mass="12283">MGAVDRVFRRLLGLLPFDRGKNCENKAKDFRCIANIYWRYNEVGKQLSCKGETSRLPISDSRKCGANQTSFTDLSTSPSLWAFVAFDFFRFLFSISRWGCSNPELKP</sequence>
<dbReference type="EMBL" id="CM047580">
    <property type="protein sequence ID" value="KAI9921907.1"/>
    <property type="molecule type" value="Genomic_DNA"/>
</dbReference>
<name>A0ACC0WT16_9STRA</name>
<organism evidence="1 2">
    <name type="scientific">Peronosclerospora sorghi</name>
    <dbReference type="NCBI Taxonomy" id="230839"/>
    <lineage>
        <taxon>Eukaryota</taxon>
        <taxon>Sar</taxon>
        <taxon>Stramenopiles</taxon>
        <taxon>Oomycota</taxon>
        <taxon>Peronosporomycetes</taxon>
        <taxon>Peronosporales</taxon>
        <taxon>Peronosporaceae</taxon>
        <taxon>Peronosclerospora</taxon>
    </lineage>
</organism>
<comment type="caution">
    <text evidence="1">The sequence shown here is derived from an EMBL/GenBank/DDBJ whole genome shotgun (WGS) entry which is preliminary data.</text>
</comment>
<protein>
    <submittedName>
        <fullName evidence="1">Uncharacterized protein</fullName>
    </submittedName>
</protein>